<keyword evidence="1" id="KW-1133">Transmembrane helix</keyword>
<dbReference type="Proteomes" id="UP000037425">
    <property type="component" value="Unassembled WGS sequence"/>
</dbReference>
<gene>
    <name evidence="2" type="ORF">AC244_19880</name>
</gene>
<accession>A0A0L8BQ48</accession>
<dbReference type="PANTHER" id="PTHR35813:SF1">
    <property type="entry name" value="INNER MEMBRANE PROTEIN YBAN"/>
    <property type="match status" value="1"/>
</dbReference>
<keyword evidence="1" id="KW-0812">Transmembrane</keyword>
<dbReference type="PIRSF" id="PIRSF016789">
    <property type="entry name" value="DUF454"/>
    <property type="match status" value="1"/>
</dbReference>
<feature type="transmembrane region" description="Helical" evidence="1">
    <location>
        <begin position="99"/>
        <end position="117"/>
    </location>
</feature>
<dbReference type="OrthoDB" id="9816293at2"/>
<dbReference type="GO" id="GO:0005886">
    <property type="term" value="C:plasma membrane"/>
    <property type="evidence" value="ECO:0007669"/>
    <property type="project" value="TreeGrafter"/>
</dbReference>
<evidence type="ECO:0000313" key="2">
    <source>
        <dbReference type="EMBL" id="KOF16826.1"/>
    </source>
</evidence>
<evidence type="ECO:0000256" key="1">
    <source>
        <dbReference type="SAM" id="Phobius"/>
    </source>
</evidence>
<dbReference type="InterPro" id="IPR007401">
    <property type="entry name" value="DUF454"/>
</dbReference>
<feature type="transmembrane region" description="Helical" evidence="1">
    <location>
        <begin position="12"/>
        <end position="43"/>
    </location>
</feature>
<sequence>MKLPLRLLCLGLGWLMVGFAVAGIFLPVLPTTPFLLLAAGLFARASPRLERWLLEHPNFGPSLRLWRDKGAIPARAKTAAIALMVTSFVFFCIVSKPSLSLAAVVAGAMLLPALFIITRPTA</sequence>
<dbReference type="EMBL" id="LGAP01000014">
    <property type="protein sequence ID" value="KOF16826.1"/>
    <property type="molecule type" value="Genomic_DNA"/>
</dbReference>
<feature type="transmembrane region" description="Helical" evidence="1">
    <location>
        <begin position="74"/>
        <end position="93"/>
    </location>
</feature>
<comment type="caution">
    <text evidence="2">The sequence shown here is derived from an EMBL/GenBank/DDBJ whole genome shotgun (WGS) entry which is preliminary data.</text>
</comment>
<reference evidence="3" key="1">
    <citation type="submission" date="2015-07" db="EMBL/GenBank/DDBJ databases">
        <title>Whole genome sequence of an Ensifer adhaerens strain isolated from a cave pool in the Wind Cave National Park.</title>
        <authorList>
            <person name="Eng W.W.H."/>
            <person name="Gan H.M."/>
            <person name="Barton H.A."/>
            <person name="Savka M.A."/>
        </authorList>
    </citation>
    <scope>NUCLEOTIDE SEQUENCE [LARGE SCALE GENOMIC DNA]</scope>
    <source>
        <strain evidence="3">SD006</strain>
    </source>
</reference>
<dbReference type="RefSeq" id="WP_053250541.1">
    <property type="nucleotide sequence ID" value="NZ_LGAP01000014.1"/>
</dbReference>
<keyword evidence="1" id="KW-0472">Membrane</keyword>
<dbReference type="Pfam" id="PF04304">
    <property type="entry name" value="DUF454"/>
    <property type="match status" value="1"/>
</dbReference>
<protein>
    <submittedName>
        <fullName evidence="2">Membrane protein</fullName>
    </submittedName>
</protein>
<proteinExistence type="predicted"/>
<dbReference type="AlphaFoldDB" id="A0A0L8BQ48"/>
<evidence type="ECO:0000313" key="3">
    <source>
        <dbReference type="Proteomes" id="UP000037425"/>
    </source>
</evidence>
<dbReference type="PANTHER" id="PTHR35813">
    <property type="entry name" value="INNER MEMBRANE PROTEIN YBAN"/>
    <property type="match status" value="1"/>
</dbReference>
<name>A0A0L8BQ48_ENSAD</name>
<dbReference type="PATRIC" id="fig|106592.7.peg.1803"/>
<organism evidence="2 3">
    <name type="scientific">Ensifer adhaerens</name>
    <name type="common">Sinorhizobium morelense</name>
    <dbReference type="NCBI Taxonomy" id="106592"/>
    <lineage>
        <taxon>Bacteria</taxon>
        <taxon>Pseudomonadati</taxon>
        <taxon>Pseudomonadota</taxon>
        <taxon>Alphaproteobacteria</taxon>
        <taxon>Hyphomicrobiales</taxon>
        <taxon>Rhizobiaceae</taxon>
        <taxon>Sinorhizobium/Ensifer group</taxon>
        <taxon>Ensifer</taxon>
    </lineage>
</organism>